<keyword evidence="3" id="KW-1185">Reference proteome</keyword>
<dbReference type="AlphaFoldDB" id="A0AB37U899"/>
<dbReference type="Pfam" id="PF13610">
    <property type="entry name" value="DDE_Tnp_IS240"/>
    <property type="match status" value="1"/>
</dbReference>
<gene>
    <name evidence="2" type="ORF">DSM107010_72030</name>
</gene>
<sequence length="77" mass="8981">MKSRQKKYLNNIVEQDYRGIKRLVKPAMGFKSFNTARRTIRGYEMTNMIRKGQIEKVEKGAVIERVKFIAEIFGVVA</sequence>
<proteinExistence type="predicted"/>
<protein>
    <recommendedName>
        <fullName evidence="1">DDE domain-containing protein</fullName>
    </recommendedName>
</protein>
<name>A0AB37U899_9CYAN</name>
<organism evidence="2 3">
    <name type="scientific">Chroococcidiopsis cubana SAG 39.79</name>
    <dbReference type="NCBI Taxonomy" id="388085"/>
    <lineage>
        <taxon>Bacteria</taxon>
        <taxon>Bacillati</taxon>
        <taxon>Cyanobacteriota</taxon>
        <taxon>Cyanophyceae</taxon>
        <taxon>Chroococcidiopsidales</taxon>
        <taxon>Chroococcidiopsidaceae</taxon>
        <taxon>Chroococcidiopsis</taxon>
    </lineage>
</organism>
<feature type="domain" description="DDE" evidence="1">
    <location>
        <begin position="3"/>
        <end position="53"/>
    </location>
</feature>
<accession>A0AB37U899</accession>
<reference evidence="2 3" key="1">
    <citation type="journal article" date="2019" name="Genome Biol. Evol.">
        <title>Day and night: Metabolic profiles and evolutionary relationships of six axenic non-marine cyanobacteria.</title>
        <authorList>
            <person name="Will S.E."/>
            <person name="Henke P."/>
            <person name="Boedeker C."/>
            <person name="Huang S."/>
            <person name="Brinkmann H."/>
            <person name="Rohde M."/>
            <person name="Jarek M."/>
            <person name="Friedl T."/>
            <person name="Seufert S."/>
            <person name="Schumacher M."/>
            <person name="Overmann J."/>
            <person name="Neumann-Schaal M."/>
            <person name="Petersen J."/>
        </authorList>
    </citation>
    <scope>NUCLEOTIDE SEQUENCE [LARGE SCALE GENOMIC DNA]</scope>
    <source>
        <strain evidence="2 3">SAG 39.79</strain>
    </source>
</reference>
<dbReference type="EMBL" id="RSCK01000210">
    <property type="protein sequence ID" value="RUS94368.1"/>
    <property type="molecule type" value="Genomic_DNA"/>
</dbReference>
<evidence type="ECO:0000313" key="3">
    <source>
        <dbReference type="Proteomes" id="UP000282574"/>
    </source>
</evidence>
<evidence type="ECO:0000313" key="2">
    <source>
        <dbReference type="EMBL" id="RUS94368.1"/>
    </source>
</evidence>
<dbReference type="InterPro" id="IPR032874">
    <property type="entry name" value="DDE_dom"/>
</dbReference>
<evidence type="ECO:0000259" key="1">
    <source>
        <dbReference type="Pfam" id="PF13610"/>
    </source>
</evidence>
<comment type="caution">
    <text evidence="2">The sequence shown here is derived from an EMBL/GenBank/DDBJ whole genome shotgun (WGS) entry which is preliminary data.</text>
</comment>
<dbReference type="Proteomes" id="UP000282574">
    <property type="component" value="Unassembled WGS sequence"/>
</dbReference>